<dbReference type="KEGG" id="vpa:VPA1352"/>
<dbReference type="eggNOG" id="ENOG5031PN3">
    <property type="taxonomic scope" value="Bacteria"/>
</dbReference>
<evidence type="ECO:0000313" key="2">
    <source>
        <dbReference type="Proteomes" id="UP000002493"/>
    </source>
</evidence>
<organism evidence="1 2">
    <name type="scientific">Vibrio parahaemolyticus serotype O3:K6 (strain RIMD 2210633)</name>
    <dbReference type="NCBI Taxonomy" id="223926"/>
    <lineage>
        <taxon>Bacteria</taxon>
        <taxon>Pseudomonadati</taxon>
        <taxon>Pseudomonadota</taxon>
        <taxon>Gammaproteobacteria</taxon>
        <taxon>Vibrionales</taxon>
        <taxon>Vibrionaceae</taxon>
        <taxon>Vibrio</taxon>
    </lineage>
</organism>
<dbReference type="RefSeq" id="WP_011106486.1">
    <property type="nucleotide sequence ID" value="NC_004605.1"/>
</dbReference>
<sequence>MKLGSKRMENRKFSLLINEFAQMTKQGRLTLETEQGLICHYKNRDIRIENGQRIGLKGQIVIVAPLKQKVTSRVQGKINGTFSLSKDGYLTEIKSLGCCLVRHISMPEHPRMLLEEVNQSLVILNQILKEIESNVAT</sequence>
<name>Q87GG4_VIBPA</name>
<dbReference type="HOGENOM" id="CLU_2036451_0_0_6"/>
<dbReference type="AlphaFoldDB" id="Q87GG4"/>
<dbReference type="Proteomes" id="UP000002493">
    <property type="component" value="Chromosome 2"/>
</dbReference>
<reference evidence="1 2" key="1">
    <citation type="journal article" date="2003" name="Lancet">
        <title>Genome sequence of Vibrio parahaemolyticus: a pathogenic mechanism distinct from that of V. cholerae.</title>
        <authorList>
            <person name="Makino K."/>
            <person name="Oshima K."/>
            <person name="Kurokawa K."/>
            <person name="Yokoyama K."/>
            <person name="Uda T."/>
            <person name="Tagomori K."/>
            <person name="Iijima Y."/>
            <person name="Najima M."/>
            <person name="Nakano M."/>
            <person name="Yamashita A."/>
            <person name="Kubota Y."/>
            <person name="Kimura S."/>
            <person name="Yasunaga T."/>
            <person name="Honda T."/>
            <person name="Shinagawa H."/>
            <person name="Hattori M."/>
            <person name="Iida T."/>
        </authorList>
    </citation>
    <scope>NUCLEOTIDE SEQUENCE [LARGE SCALE GENOMIC DNA]</scope>
    <source>
        <strain evidence="2">RIMD 2210633</strain>
    </source>
</reference>
<dbReference type="GeneID" id="1192048"/>
<protein>
    <submittedName>
        <fullName evidence="1">Uncharacterized protein</fullName>
    </submittedName>
</protein>
<dbReference type="EMBL" id="BA000032">
    <property type="protein sequence ID" value="BAC62695.1"/>
    <property type="molecule type" value="Genomic_DNA"/>
</dbReference>
<gene>
    <name evidence="1" type="ordered locus">VPA1352</name>
</gene>
<dbReference type="PATRIC" id="fig|223926.6.peg.4274"/>
<proteinExistence type="predicted"/>
<evidence type="ECO:0000313" key="1">
    <source>
        <dbReference type="EMBL" id="BAC62695.1"/>
    </source>
</evidence>
<accession>Q87GG4</accession>